<reference evidence="2" key="2">
    <citation type="submission" date="2012-06" db="EMBL/GenBank/DDBJ databases">
        <authorList>
            <person name="Yu Y."/>
            <person name="Currie J."/>
            <person name="Lomeli R."/>
            <person name="Angelova A."/>
            <person name="Collura K."/>
            <person name="Wissotski M."/>
            <person name="Campos D."/>
            <person name="Kudrna D."/>
            <person name="Golser W."/>
            <person name="Ashely E."/>
            <person name="Descour A."/>
            <person name="Fernandes J."/>
            <person name="Soderlund C."/>
            <person name="Walbot V."/>
        </authorList>
    </citation>
    <scope>NUCLEOTIDE SEQUENCE</scope>
    <source>
        <strain evidence="2">B73</strain>
    </source>
</reference>
<dbReference type="AlphaFoldDB" id="C0PEY9"/>
<feature type="transmembrane region" description="Helical" evidence="1">
    <location>
        <begin position="40"/>
        <end position="60"/>
    </location>
</feature>
<keyword evidence="1" id="KW-0472">Membrane</keyword>
<sequence length="111" mass="12516">MSNSCIELGLQMMLNGLSMLSCNIVICPSLTSMSSSKASIFFFSDTTSFCMMLMFLLSYFTSCHYRSLSSITVFSVPRRAASSFVDYWKSCWISSINSSFLDKCSKHSRRT</sequence>
<evidence type="ECO:0000256" key="1">
    <source>
        <dbReference type="SAM" id="Phobius"/>
    </source>
</evidence>
<keyword evidence="1" id="KW-0812">Transmembrane</keyword>
<evidence type="ECO:0000313" key="2">
    <source>
        <dbReference type="EMBL" id="ACN33755.1"/>
    </source>
</evidence>
<protein>
    <submittedName>
        <fullName evidence="2">Uncharacterized protein</fullName>
    </submittedName>
</protein>
<dbReference type="EMBL" id="BT066858">
    <property type="protein sequence ID" value="ACN33755.1"/>
    <property type="molecule type" value="mRNA"/>
</dbReference>
<proteinExistence type="evidence at transcript level"/>
<reference evidence="2" key="1">
    <citation type="journal article" date="2009" name="PLoS Genet.">
        <title>Sequencing, mapping, and analysis of 27,455 maize full-length cDNAs.</title>
        <authorList>
            <person name="Soderlund C."/>
            <person name="Descour A."/>
            <person name="Kudrna D."/>
            <person name="Bomhoff M."/>
            <person name="Boyd L."/>
            <person name="Currie J."/>
            <person name="Angelova A."/>
            <person name="Collura K."/>
            <person name="Wissotski M."/>
            <person name="Ashley E."/>
            <person name="Morrow D."/>
            <person name="Fernandes J."/>
            <person name="Walbot V."/>
            <person name="Yu Y."/>
        </authorList>
    </citation>
    <scope>NUCLEOTIDE SEQUENCE</scope>
    <source>
        <strain evidence="2">B73</strain>
    </source>
</reference>
<keyword evidence="1" id="KW-1133">Transmembrane helix</keyword>
<organism evidence="2">
    <name type="scientific">Zea mays</name>
    <name type="common">Maize</name>
    <dbReference type="NCBI Taxonomy" id="4577"/>
    <lineage>
        <taxon>Eukaryota</taxon>
        <taxon>Viridiplantae</taxon>
        <taxon>Streptophyta</taxon>
        <taxon>Embryophyta</taxon>
        <taxon>Tracheophyta</taxon>
        <taxon>Spermatophyta</taxon>
        <taxon>Magnoliopsida</taxon>
        <taxon>Liliopsida</taxon>
        <taxon>Poales</taxon>
        <taxon>Poaceae</taxon>
        <taxon>PACMAD clade</taxon>
        <taxon>Panicoideae</taxon>
        <taxon>Andropogonodae</taxon>
        <taxon>Andropogoneae</taxon>
        <taxon>Tripsacinae</taxon>
        <taxon>Zea</taxon>
    </lineage>
</organism>
<dbReference type="HOGENOM" id="CLU_2162119_0_0_1"/>
<name>C0PEY9_MAIZE</name>
<feature type="transmembrane region" description="Helical" evidence="1">
    <location>
        <begin position="12"/>
        <end position="34"/>
    </location>
</feature>
<accession>C0PEY9</accession>